<dbReference type="Pfam" id="PF00266">
    <property type="entry name" value="Aminotran_5"/>
    <property type="match status" value="1"/>
</dbReference>
<dbReference type="SUPFAM" id="SSF53383">
    <property type="entry name" value="PLP-dependent transferases"/>
    <property type="match status" value="1"/>
</dbReference>
<accession>A0A4Q6Y6A8</accession>
<dbReference type="PROSITE" id="PS51318">
    <property type="entry name" value="TAT"/>
    <property type="match status" value="1"/>
</dbReference>
<keyword evidence="1" id="KW-0663">Pyridoxal phosphate</keyword>
<dbReference type="InterPro" id="IPR015421">
    <property type="entry name" value="PyrdxlP-dep_Trfase_major"/>
</dbReference>
<dbReference type="Proteomes" id="UP000292085">
    <property type="component" value="Unassembled WGS sequence"/>
</dbReference>
<keyword evidence="4" id="KW-0032">Aminotransferase</keyword>
<dbReference type="RefSeq" id="WP_130155180.1">
    <property type="nucleotide sequence ID" value="NZ_SGIS01000003.1"/>
</dbReference>
<organism evidence="4 5">
    <name type="scientific">Sphingomonas populi</name>
    <dbReference type="NCBI Taxonomy" id="2484750"/>
    <lineage>
        <taxon>Bacteria</taxon>
        <taxon>Pseudomonadati</taxon>
        <taxon>Pseudomonadota</taxon>
        <taxon>Alphaproteobacteria</taxon>
        <taxon>Sphingomonadales</taxon>
        <taxon>Sphingomonadaceae</taxon>
        <taxon>Sphingomonas</taxon>
    </lineage>
</organism>
<reference evidence="4 5" key="1">
    <citation type="submission" date="2019-02" db="EMBL/GenBank/DDBJ databases">
        <authorList>
            <person name="Li Y."/>
        </authorList>
    </citation>
    <scope>NUCLEOTIDE SEQUENCE [LARGE SCALE GENOMIC DNA]</scope>
    <source>
        <strain evidence="4 5">3-7</strain>
    </source>
</reference>
<dbReference type="PANTHER" id="PTHR43092:SF6">
    <property type="entry name" value="BLR1280 PROTEIN"/>
    <property type="match status" value="1"/>
</dbReference>
<dbReference type="AlphaFoldDB" id="A0A4Q6Y6A8"/>
<gene>
    <name evidence="4" type="ORF">EWE75_02810</name>
</gene>
<feature type="chain" id="PRO_5020450774" evidence="2">
    <location>
        <begin position="25"/>
        <end position="431"/>
    </location>
</feature>
<evidence type="ECO:0000259" key="3">
    <source>
        <dbReference type="Pfam" id="PF00266"/>
    </source>
</evidence>
<keyword evidence="2" id="KW-0732">Signal</keyword>
<evidence type="ECO:0000256" key="1">
    <source>
        <dbReference type="ARBA" id="ARBA00022898"/>
    </source>
</evidence>
<dbReference type="Gene3D" id="3.40.640.10">
    <property type="entry name" value="Type I PLP-dependent aspartate aminotransferase-like (Major domain)"/>
    <property type="match status" value="1"/>
</dbReference>
<protein>
    <submittedName>
        <fullName evidence="4">Aminotransferase class V-fold PLP-dependent enzyme</fullName>
    </submittedName>
</protein>
<evidence type="ECO:0000256" key="2">
    <source>
        <dbReference type="SAM" id="SignalP"/>
    </source>
</evidence>
<proteinExistence type="predicted"/>
<name>A0A4Q6Y6A8_9SPHN</name>
<dbReference type="PANTHER" id="PTHR43092">
    <property type="entry name" value="L-CYSTEINE DESULFHYDRASE"/>
    <property type="match status" value="1"/>
</dbReference>
<dbReference type="Gene3D" id="3.90.1150.10">
    <property type="entry name" value="Aspartate Aminotransferase, domain 1"/>
    <property type="match status" value="1"/>
</dbReference>
<evidence type="ECO:0000313" key="5">
    <source>
        <dbReference type="Proteomes" id="UP000292085"/>
    </source>
</evidence>
<keyword evidence="5" id="KW-1185">Reference proteome</keyword>
<feature type="signal peptide" evidence="2">
    <location>
        <begin position="1"/>
        <end position="24"/>
    </location>
</feature>
<dbReference type="GO" id="GO:0008483">
    <property type="term" value="F:transaminase activity"/>
    <property type="evidence" value="ECO:0007669"/>
    <property type="project" value="UniProtKB-KW"/>
</dbReference>
<dbReference type="InterPro" id="IPR006311">
    <property type="entry name" value="TAT_signal"/>
</dbReference>
<evidence type="ECO:0000313" key="4">
    <source>
        <dbReference type="EMBL" id="RZF65942.1"/>
    </source>
</evidence>
<sequence>MPTISRRTMMAAAAALPVAARLNAAMPSDPKSGGRAARANDEAYWAKIAAQYDVARDVIQLENGNWGIMAKPVLAAYERAVERVNRENSFYTRRGFGSDYHAVHQRVAAALGVGTDEIALTRNATEALQGLIDGYNKLRPGDAVLTADLDYDSMLGCFDGLKARRGVQVVRIALPEPATYQGVIDAYAKAFSANPKIRLVLLTHLSHRTGLVVPVREIVAIARTRGIDVIVDAAHSWGQVDFDFADLGVDFAGFNLHKWWGAPLGVGVMYLRKSRVRDIDPDPANGEGGLDSVQARIHTGTSDFAAMLTVPDAFNFQQAIGTPERAARLRYLRDRWAEPLRKLDGLQILTPSDPRLHGGITSFRIRGLVTAADNIAVAKMLLDEFGIFTVHRTGVEAGACVRVTPALFTNPAQIDALAAALQILVKRLAKA</sequence>
<feature type="domain" description="Aminotransferase class V" evidence="3">
    <location>
        <begin position="92"/>
        <end position="387"/>
    </location>
</feature>
<dbReference type="InterPro" id="IPR000192">
    <property type="entry name" value="Aminotrans_V_dom"/>
</dbReference>
<comment type="caution">
    <text evidence="4">The sequence shown here is derived from an EMBL/GenBank/DDBJ whole genome shotgun (WGS) entry which is preliminary data.</text>
</comment>
<dbReference type="EMBL" id="SGIS01000003">
    <property type="protein sequence ID" value="RZF65942.1"/>
    <property type="molecule type" value="Genomic_DNA"/>
</dbReference>
<dbReference type="InterPro" id="IPR015422">
    <property type="entry name" value="PyrdxlP-dep_Trfase_small"/>
</dbReference>
<dbReference type="InterPro" id="IPR015424">
    <property type="entry name" value="PyrdxlP-dep_Trfase"/>
</dbReference>
<keyword evidence="4" id="KW-0808">Transferase</keyword>
<dbReference type="OrthoDB" id="9804366at2"/>